<feature type="chain" id="PRO_5034987133" description="Hydrophobin" evidence="1">
    <location>
        <begin position="20"/>
        <end position="95"/>
    </location>
</feature>
<sequence length="95" mass="10270">MKLPSILSLIALSPVSVLSYRCTTGFTMLCCDMLAYNNPEQTKRLSPIDTSVGGVYISYGCKEPLPKVLCSSGWRPNCCFPLANKDGPQICGSSM</sequence>
<comment type="caution">
    <text evidence="2">The sequence shown here is derived from an EMBL/GenBank/DDBJ whole genome shotgun (WGS) entry which is preliminary data.</text>
</comment>
<keyword evidence="3" id="KW-1185">Reference proteome</keyword>
<name>A0A8H7WAA7_9HELO</name>
<dbReference type="EMBL" id="JAFJYH010000112">
    <property type="protein sequence ID" value="KAG4419128.1"/>
    <property type="molecule type" value="Genomic_DNA"/>
</dbReference>
<evidence type="ECO:0000256" key="1">
    <source>
        <dbReference type="SAM" id="SignalP"/>
    </source>
</evidence>
<reference evidence="2" key="1">
    <citation type="submission" date="2021-02" db="EMBL/GenBank/DDBJ databases">
        <title>Genome sequence Cadophora malorum strain M34.</title>
        <authorList>
            <person name="Stefanovic E."/>
            <person name="Vu D."/>
            <person name="Scully C."/>
            <person name="Dijksterhuis J."/>
            <person name="Roader J."/>
            <person name="Houbraken J."/>
        </authorList>
    </citation>
    <scope>NUCLEOTIDE SEQUENCE</scope>
    <source>
        <strain evidence="2">M34</strain>
    </source>
</reference>
<feature type="signal peptide" evidence="1">
    <location>
        <begin position="1"/>
        <end position="19"/>
    </location>
</feature>
<gene>
    <name evidence="2" type="ORF">IFR04_007724</name>
</gene>
<proteinExistence type="predicted"/>
<accession>A0A8H7WAA7</accession>
<evidence type="ECO:0008006" key="4">
    <source>
        <dbReference type="Google" id="ProtNLM"/>
    </source>
</evidence>
<organism evidence="2 3">
    <name type="scientific">Cadophora malorum</name>
    <dbReference type="NCBI Taxonomy" id="108018"/>
    <lineage>
        <taxon>Eukaryota</taxon>
        <taxon>Fungi</taxon>
        <taxon>Dikarya</taxon>
        <taxon>Ascomycota</taxon>
        <taxon>Pezizomycotina</taxon>
        <taxon>Leotiomycetes</taxon>
        <taxon>Helotiales</taxon>
        <taxon>Ploettnerulaceae</taxon>
        <taxon>Cadophora</taxon>
    </lineage>
</organism>
<dbReference type="AlphaFoldDB" id="A0A8H7WAA7"/>
<evidence type="ECO:0000313" key="3">
    <source>
        <dbReference type="Proteomes" id="UP000664132"/>
    </source>
</evidence>
<protein>
    <recommendedName>
        <fullName evidence="4">Hydrophobin</fullName>
    </recommendedName>
</protein>
<keyword evidence="1" id="KW-0732">Signal</keyword>
<evidence type="ECO:0000313" key="2">
    <source>
        <dbReference type="EMBL" id="KAG4419128.1"/>
    </source>
</evidence>
<dbReference type="Proteomes" id="UP000664132">
    <property type="component" value="Unassembled WGS sequence"/>
</dbReference>
<dbReference type="OrthoDB" id="3559210at2759"/>